<dbReference type="EMBL" id="PZZL01000013">
    <property type="protein sequence ID" value="PTM50647.1"/>
    <property type="molecule type" value="Genomic_DNA"/>
</dbReference>
<proteinExistence type="predicted"/>
<accession>A0A2T4YXC5</accession>
<comment type="caution">
    <text evidence="2">The sequence shown here is derived from an EMBL/GenBank/DDBJ whole genome shotgun (WGS) entry which is preliminary data.</text>
</comment>
<evidence type="ECO:0000313" key="3">
    <source>
        <dbReference type="Proteomes" id="UP000241808"/>
    </source>
</evidence>
<dbReference type="PANTHER" id="PTHR43664">
    <property type="entry name" value="MONOAMINE OXIDASE-RELATED"/>
    <property type="match status" value="1"/>
</dbReference>
<dbReference type="InterPro" id="IPR052342">
    <property type="entry name" value="MCH/BMMD"/>
</dbReference>
<feature type="domain" description="MaoC-like" evidence="1">
    <location>
        <begin position="18"/>
        <end position="130"/>
    </location>
</feature>
<organism evidence="2 3">
    <name type="scientific">Phreatobacter oligotrophus</name>
    <dbReference type="NCBI Taxonomy" id="1122261"/>
    <lineage>
        <taxon>Bacteria</taxon>
        <taxon>Pseudomonadati</taxon>
        <taxon>Pseudomonadota</taxon>
        <taxon>Alphaproteobacteria</taxon>
        <taxon>Hyphomicrobiales</taxon>
        <taxon>Phreatobacteraceae</taxon>
        <taxon>Phreatobacter</taxon>
    </lineage>
</organism>
<dbReference type="AlphaFoldDB" id="A0A2T4YXC5"/>
<dbReference type="PANTHER" id="PTHR43664:SF1">
    <property type="entry name" value="BETA-METHYLMALYL-COA DEHYDRATASE"/>
    <property type="match status" value="1"/>
</dbReference>
<dbReference type="InterPro" id="IPR029069">
    <property type="entry name" value="HotDog_dom_sf"/>
</dbReference>
<dbReference type="InterPro" id="IPR002539">
    <property type="entry name" value="MaoC-like_dom"/>
</dbReference>
<dbReference type="OrthoDB" id="9796589at2"/>
<evidence type="ECO:0000259" key="1">
    <source>
        <dbReference type="Pfam" id="PF01575"/>
    </source>
</evidence>
<dbReference type="Pfam" id="PF01575">
    <property type="entry name" value="MaoC_dehydratas"/>
    <property type="match status" value="1"/>
</dbReference>
<keyword evidence="3" id="KW-1185">Reference proteome</keyword>
<evidence type="ECO:0000313" key="2">
    <source>
        <dbReference type="EMBL" id="PTM50647.1"/>
    </source>
</evidence>
<dbReference type="Proteomes" id="UP000241808">
    <property type="component" value="Unassembled WGS sequence"/>
</dbReference>
<name>A0A2T4YXC5_9HYPH</name>
<dbReference type="Gene3D" id="3.10.129.10">
    <property type="entry name" value="Hotdog Thioesterase"/>
    <property type="match status" value="1"/>
</dbReference>
<sequence length="161" mass="17637">MADEMMTVGLGLRFEDTPVGMKFKTIGRTVTEADITMFVGVTGMVEVLFTNMEYLAEESLFAGKRLVPGALVYSFAEGLLMQTVVQGVGLSFLGMELNVEGPTFAGDTLHVECEVLESRPTKKAGRGIVKTRNRVINQRGECVMTYTPTRLVKGRDYSPKG</sequence>
<reference evidence="2 3" key="1">
    <citation type="submission" date="2018-04" db="EMBL/GenBank/DDBJ databases">
        <title>Genomic Encyclopedia of Archaeal and Bacterial Type Strains, Phase II (KMG-II): from individual species to whole genera.</title>
        <authorList>
            <person name="Goeker M."/>
        </authorList>
    </citation>
    <scope>NUCLEOTIDE SEQUENCE [LARGE SCALE GENOMIC DNA]</scope>
    <source>
        <strain evidence="2 3">DSM 25521</strain>
    </source>
</reference>
<gene>
    <name evidence="2" type="ORF">C8P69_11333</name>
</gene>
<dbReference type="RefSeq" id="WP_108179339.1">
    <property type="nucleotide sequence ID" value="NZ_PZZL01000013.1"/>
</dbReference>
<protein>
    <submittedName>
        <fullName evidence="2">Acyl dehydratase</fullName>
    </submittedName>
</protein>
<dbReference type="SUPFAM" id="SSF54637">
    <property type="entry name" value="Thioesterase/thiol ester dehydrase-isomerase"/>
    <property type="match status" value="1"/>
</dbReference>